<evidence type="ECO:0000313" key="7">
    <source>
        <dbReference type="EMBL" id="KAF4618795.1"/>
    </source>
</evidence>
<keyword evidence="3" id="KW-0378">Hydrolase</keyword>
<evidence type="ECO:0000259" key="5">
    <source>
        <dbReference type="PROSITE" id="PS50600"/>
    </source>
</evidence>
<proteinExistence type="inferred from homology"/>
<dbReference type="InterPro" id="IPR003653">
    <property type="entry name" value="Peptidase_C48_C"/>
</dbReference>
<organism evidence="6 8">
    <name type="scientific">Agrocybe pediades</name>
    <dbReference type="NCBI Taxonomy" id="84607"/>
    <lineage>
        <taxon>Eukaryota</taxon>
        <taxon>Fungi</taxon>
        <taxon>Dikarya</taxon>
        <taxon>Basidiomycota</taxon>
        <taxon>Agaricomycotina</taxon>
        <taxon>Agaricomycetes</taxon>
        <taxon>Agaricomycetidae</taxon>
        <taxon>Agaricales</taxon>
        <taxon>Agaricineae</taxon>
        <taxon>Strophariaceae</taxon>
        <taxon>Agrocybe</taxon>
    </lineage>
</organism>
<dbReference type="GO" id="GO:0008234">
    <property type="term" value="F:cysteine-type peptidase activity"/>
    <property type="evidence" value="ECO:0007669"/>
    <property type="project" value="InterPro"/>
</dbReference>
<name>A0A8H4QXL2_9AGAR</name>
<dbReference type="Pfam" id="PF02902">
    <property type="entry name" value="Peptidase_C48"/>
    <property type="match status" value="1"/>
</dbReference>
<gene>
    <name evidence="7" type="ORF">D9613_009719</name>
    <name evidence="6" type="ORF">D9613_009721</name>
</gene>
<feature type="compositionally biased region" description="Basic and acidic residues" evidence="4">
    <location>
        <begin position="526"/>
        <end position="541"/>
    </location>
</feature>
<evidence type="ECO:0000313" key="6">
    <source>
        <dbReference type="EMBL" id="KAF4618550.1"/>
    </source>
</evidence>
<dbReference type="InterPro" id="IPR038765">
    <property type="entry name" value="Papain-like_cys_pep_sf"/>
</dbReference>
<dbReference type="EMBL" id="JAACJL010000017">
    <property type="protein sequence ID" value="KAF4618550.1"/>
    <property type="molecule type" value="Genomic_DNA"/>
</dbReference>
<evidence type="ECO:0000313" key="8">
    <source>
        <dbReference type="Proteomes" id="UP000521872"/>
    </source>
</evidence>
<dbReference type="InterPro" id="IPR004875">
    <property type="entry name" value="DDE_SF_endonuclease_dom"/>
</dbReference>
<feature type="region of interest" description="Disordered" evidence="4">
    <location>
        <begin position="574"/>
        <end position="600"/>
    </location>
</feature>
<feature type="compositionally biased region" description="Basic residues" evidence="4">
    <location>
        <begin position="584"/>
        <end position="593"/>
    </location>
</feature>
<reference evidence="6 8" key="1">
    <citation type="submission" date="2019-12" db="EMBL/GenBank/DDBJ databases">
        <authorList>
            <person name="Floudas D."/>
            <person name="Bentzer J."/>
            <person name="Ahren D."/>
            <person name="Johansson T."/>
            <person name="Persson P."/>
            <person name="Tunlid A."/>
        </authorList>
    </citation>
    <scope>NUCLEOTIDE SEQUENCE [LARGE SCALE GENOMIC DNA]</scope>
    <source>
        <strain evidence="6 8">CBS 102.39</strain>
    </source>
</reference>
<feature type="region of interest" description="Disordered" evidence="4">
    <location>
        <begin position="1168"/>
        <end position="1191"/>
    </location>
</feature>
<protein>
    <recommendedName>
        <fullName evidence="5">Ubiquitin-like protease family profile domain-containing protein</fullName>
    </recommendedName>
</protein>
<feature type="region of interest" description="Disordered" evidence="4">
    <location>
        <begin position="403"/>
        <end position="438"/>
    </location>
</feature>
<dbReference type="Proteomes" id="UP000521872">
    <property type="component" value="Unassembled WGS sequence"/>
</dbReference>
<keyword evidence="2" id="KW-0645">Protease</keyword>
<dbReference type="EMBL" id="JAACJL010000017">
    <property type="protein sequence ID" value="KAF4618795.1"/>
    <property type="molecule type" value="Genomic_DNA"/>
</dbReference>
<dbReference type="Pfam" id="PF03184">
    <property type="entry name" value="DDE_1"/>
    <property type="match status" value="1"/>
</dbReference>
<feature type="region of interest" description="Disordered" evidence="4">
    <location>
        <begin position="520"/>
        <end position="541"/>
    </location>
</feature>
<feature type="compositionally biased region" description="Basic and acidic residues" evidence="4">
    <location>
        <begin position="574"/>
        <end position="583"/>
    </location>
</feature>
<evidence type="ECO:0000256" key="4">
    <source>
        <dbReference type="SAM" id="MobiDB-lite"/>
    </source>
</evidence>
<evidence type="ECO:0000256" key="1">
    <source>
        <dbReference type="ARBA" id="ARBA00005234"/>
    </source>
</evidence>
<dbReference type="SUPFAM" id="SSF54001">
    <property type="entry name" value="Cysteine proteinases"/>
    <property type="match status" value="1"/>
</dbReference>
<dbReference type="PROSITE" id="PS50600">
    <property type="entry name" value="ULP_PROTEASE"/>
    <property type="match status" value="1"/>
</dbReference>
<dbReference type="GO" id="GO:0019783">
    <property type="term" value="F:ubiquitin-like protein peptidase activity"/>
    <property type="evidence" value="ECO:0007669"/>
    <property type="project" value="UniProtKB-ARBA"/>
</dbReference>
<sequence>MCSTSTLDRCAHFTLSHTQQLMETLAEDLLSIPPDIQDHILPRRTLSVAEFLKFPLPPPTPRHTVTDVDLYLSSFHPTVTCTDKILDIPIPPTTVLLNLTKSVKTHDTNSILCPHTSELQEEQRLPLWIVDYWTQISAIQPVQQKWKCAAKNLQELENVEDKEHSGNRKTLSEIRDMLHWIGWAEKINGFPASISTVFLTPYFTKQWLTDEQENQMLHLLEKDVRADISNNYIEVLPTYFTESLTAAYQSPETYPTDPRKAWIRKKGHDLQSNSGILATLANINGNHWVAVVLDFRSAEIHYGDSMGGSIRKKLEDMLMWWTYQHTGRHFTTSYLPISRQKDGYSCGILSWSALATYVLPTQYTLMKTDQLTMERLKMFLVVTKHHISESVVADTEGSEHAFLNTESAESDGEIEILPRDPKKPAHNQCPTTDPEPATALLVEPASPPTLLQSSSSSQGFRKSHVITDYFKRGTQKDVKEYWQRVEEEAAVRKSEEDAMERDYAATKKQKEREMVRERVQKHRAKKKEEDIKNGTRNPDGTKVKRKISEVELVDDSADSMLKRIKGNVAEITRHERHTKEILKQKTKRPQGRKPKPENAARPATYHDWLTPLCWSHISIVAKQVGPRMSSTDIVRVLKQRDPVIFEKLSRSTVDGWIDRSGEVPCWKKEVRLRVESGKGPGHDKGGARGILSAHPEVVETIKSRLLFLRERGSPISLITARATLVSTILHMKPEILEIKFKDGTSFRASDAFMRKFLHSAMAWSLRKGTRVAQKMPKNWEDICEKSFFRKAFIIKENDIPVDLYVNSDQTQVVYAPGNRMTWTPAGTSQVAIVGIEEKRAFTLMVSVCANGTLLPFQAIYVGLTKVSLPAPTATNYDDCIKAGFLFEVSGTKTYWSNQSTMRNFVNKILAPYFDKKKEELGLPSTQKSLWQIDVWSVHRSEEFRSWMRKMHPTIIIDFIPGGCTGVHQPCDVGIQRPLKLSMRRSYHEDIVSEFLTELDNGNPAPALKDALGVVRNRSVRWMWNAYCAVNNVNLVQKAFEGCVAREWNLSYTCLTAYKAREALRNLKTTDPLFWNELNQQTPPLDLPGLDDKVDEDDVPTAEKCDTLLEDVDADDSDIPIETLIMSMSTPGDEVLPPSIGQRANGTLTSLGDAENRDFTEAVPAEALKASADSQGKRIRRPNQQYKEFWKH</sequence>
<evidence type="ECO:0000256" key="2">
    <source>
        <dbReference type="ARBA" id="ARBA00022670"/>
    </source>
</evidence>
<dbReference type="GO" id="GO:0003676">
    <property type="term" value="F:nucleic acid binding"/>
    <property type="evidence" value="ECO:0007669"/>
    <property type="project" value="InterPro"/>
</dbReference>
<evidence type="ECO:0000256" key="3">
    <source>
        <dbReference type="ARBA" id="ARBA00022801"/>
    </source>
</evidence>
<dbReference type="AlphaFoldDB" id="A0A8H4QXL2"/>
<feature type="domain" description="Ubiquitin-like protease family profile" evidence="5">
    <location>
        <begin position="192"/>
        <end position="357"/>
    </location>
</feature>
<keyword evidence="8" id="KW-1185">Reference proteome</keyword>
<comment type="similarity">
    <text evidence="1">Belongs to the peptidase C48 family.</text>
</comment>
<comment type="caution">
    <text evidence="6">The sequence shown here is derived from an EMBL/GenBank/DDBJ whole genome shotgun (WGS) entry which is preliminary data.</text>
</comment>
<dbReference type="GO" id="GO:0006508">
    <property type="term" value="P:proteolysis"/>
    <property type="evidence" value="ECO:0007669"/>
    <property type="project" value="UniProtKB-KW"/>
</dbReference>
<accession>A0A8H4QXL2</accession>
<dbReference type="Gene3D" id="3.40.395.10">
    <property type="entry name" value="Adenoviral Proteinase, Chain A"/>
    <property type="match status" value="1"/>
</dbReference>